<sequence>MIDAPQNSVFDASGHDHGACIHDALARAETLCQQQGLRLTAIRRRVLELIWENHRPTKAYDLLNTINAERGNAAPPTVYRALDFLLDAGLIHKIESLNAFIGCDAGHGDGHPKFLICRACERVAEIPSPAVDNALAREAKRAGFTIDHETIEIGGTCAACAHRG</sequence>
<accession>F7Q913</accession>
<comment type="caution">
    <text evidence="9">The sequence shown here is derived from an EMBL/GenBank/DDBJ whole genome shotgun (WGS) entry which is preliminary data.</text>
</comment>
<keyword evidence="5 8" id="KW-0238">DNA-binding</keyword>
<dbReference type="OrthoDB" id="9801127at2"/>
<keyword evidence="6 8" id="KW-0804">Transcription</keyword>
<proteinExistence type="inferred from homology"/>
<evidence type="ECO:0000256" key="1">
    <source>
        <dbReference type="ARBA" id="ARBA00007957"/>
    </source>
</evidence>
<feature type="binding site" evidence="7">
    <location>
        <position position="120"/>
    </location>
    <ligand>
        <name>Zn(2+)</name>
        <dbReference type="ChEBI" id="CHEBI:29105"/>
    </ligand>
</feature>
<dbReference type="InterPro" id="IPR036388">
    <property type="entry name" value="WH-like_DNA-bd_sf"/>
</dbReference>
<dbReference type="InterPro" id="IPR043135">
    <property type="entry name" value="Fur_C"/>
</dbReference>
<feature type="binding site" evidence="7">
    <location>
        <position position="157"/>
    </location>
    <ligand>
        <name>Zn(2+)</name>
        <dbReference type="ChEBI" id="CHEBI:29105"/>
    </ligand>
</feature>
<evidence type="ECO:0000313" key="10">
    <source>
        <dbReference type="Proteomes" id="UP000006242"/>
    </source>
</evidence>
<dbReference type="InterPro" id="IPR036390">
    <property type="entry name" value="WH_DNA-bd_sf"/>
</dbReference>
<comment type="similarity">
    <text evidence="1 8">Belongs to the Fur family.</text>
</comment>
<keyword evidence="8" id="KW-0963">Cytoplasm</keyword>
<evidence type="ECO:0000256" key="3">
    <source>
        <dbReference type="ARBA" id="ARBA00022833"/>
    </source>
</evidence>
<dbReference type="CDD" id="cd07153">
    <property type="entry name" value="Fur_like"/>
    <property type="match status" value="1"/>
</dbReference>
<evidence type="ECO:0000256" key="4">
    <source>
        <dbReference type="ARBA" id="ARBA00023015"/>
    </source>
</evidence>
<comment type="subunit">
    <text evidence="8">Homodimer.</text>
</comment>
<dbReference type="PANTHER" id="PTHR33202">
    <property type="entry name" value="ZINC UPTAKE REGULATION PROTEIN"/>
    <property type="match status" value="1"/>
</dbReference>
<evidence type="ECO:0000256" key="8">
    <source>
        <dbReference type="RuleBase" id="RU364037"/>
    </source>
</evidence>
<dbReference type="SUPFAM" id="SSF46785">
    <property type="entry name" value="Winged helix' DNA-binding domain"/>
    <property type="match status" value="1"/>
</dbReference>
<dbReference type="GO" id="GO:0008270">
    <property type="term" value="F:zinc ion binding"/>
    <property type="evidence" value="ECO:0007669"/>
    <property type="project" value="TreeGrafter"/>
</dbReference>
<dbReference type="GO" id="GO:0005829">
    <property type="term" value="C:cytosol"/>
    <property type="evidence" value="ECO:0007669"/>
    <property type="project" value="TreeGrafter"/>
</dbReference>
<dbReference type="Gene3D" id="1.10.10.10">
    <property type="entry name" value="Winged helix-like DNA-binding domain superfamily/Winged helix DNA-binding domain"/>
    <property type="match status" value="1"/>
</dbReference>
<evidence type="ECO:0000256" key="2">
    <source>
        <dbReference type="ARBA" id="ARBA00022491"/>
    </source>
</evidence>
<keyword evidence="10" id="KW-1185">Reference proteome</keyword>
<comment type="subcellular location">
    <subcellularLocation>
        <location evidence="8">Cytoplasm</location>
    </subcellularLocation>
</comment>
<keyword evidence="7 8" id="KW-0479">Metal-binding</keyword>
<dbReference type="GO" id="GO:1900376">
    <property type="term" value="P:regulation of secondary metabolite biosynthetic process"/>
    <property type="evidence" value="ECO:0007669"/>
    <property type="project" value="TreeGrafter"/>
</dbReference>
<dbReference type="GO" id="GO:0045892">
    <property type="term" value="P:negative regulation of DNA-templated transcription"/>
    <property type="evidence" value="ECO:0007669"/>
    <property type="project" value="TreeGrafter"/>
</dbReference>
<organism evidence="9 10">
    <name type="scientific">Salinisphaera shabanensis E1L3A</name>
    <dbReference type="NCBI Taxonomy" id="1033802"/>
    <lineage>
        <taxon>Bacteria</taxon>
        <taxon>Pseudomonadati</taxon>
        <taxon>Pseudomonadota</taxon>
        <taxon>Gammaproteobacteria</taxon>
        <taxon>Salinisphaerales</taxon>
        <taxon>Salinisphaeraceae</taxon>
        <taxon>Salinisphaera</taxon>
    </lineage>
</organism>
<dbReference type="AlphaFoldDB" id="F7Q913"/>
<keyword evidence="8" id="KW-0408">Iron</keyword>
<dbReference type="FunFam" id="1.10.10.10:FF:000137">
    <property type="entry name" value="Zinc uptake transcriptional repressor"/>
    <property type="match status" value="1"/>
</dbReference>
<dbReference type="GO" id="GO:0003700">
    <property type="term" value="F:DNA-binding transcription factor activity"/>
    <property type="evidence" value="ECO:0007669"/>
    <property type="project" value="UniProtKB-UniRule"/>
</dbReference>
<evidence type="ECO:0000256" key="7">
    <source>
        <dbReference type="PIRSR" id="PIRSR602481-1"/>
    </source>
</evidence>
<dbReference type="Gene3D" id="3.30.1490.190">
    <property type="match status" value="1"/>
</dbReference>
<dbReference type="Pfam" id="PF01475">
    <property type="entry name" value="FUR"/>
    <property type="match status" value="1"/>
</dbReference>
<reference evidence="9 10" key="2">
    <citation type="journal article" date="2013" name="PLoS ONE">
        <title>INDIGO - INtegrated Data Warehouse of MIcrobial GenOmes with Examples from the Red Sea Extremophiles.</title>
        <authorList>
            <person name="Alam I."/>
            <person name="Antunes A."/>
            <person name="Kamau A.A."/>
            <person name="Ba Alawi W."/>
            <person name="Kalkatawi M."/>
            <person name="Stingl U."/>
            <person name="Bajic V.B."/>
        </authorList>
    </citation>
    <scope>NUCLEOTIDE SEQUENCE [LARGE SCALE GENOMIC DNA]</scope>
    <source>
        <strain evidence="9 10">E1L3A</strain>
    </source>
</reference>
<protein>
    <recommendedName>
        <fullName evidence="8">Ferric uptake regulation protein</fullName>
    </recommendedName>
</protein>
<name>F7Q913_9GAMM</name>
<reference evidence="9 10" key="1">
    <citation type="journal article" date="2011" name="J. Bacteriol.">
        <title>Genome sequence of Salinisphaera shabanensis, a gammaproteobacterium from the harsh, variable environment of the brine-seawater interface of the Shaban Deep in the Red Sea.</title>
        <authorList>
            <person name="Antunes A."/>
            <person name="Alam I."/>
            <person name="Bajic V.B."/>
            <person name="Stingl U."/>
        </authorList>
    </citation>
    <scope>NUCLEOTIDE SEQUENCE [LARGE SCALE GENOMIC DNA]</scope>
    <source>
        <strain evidence="9 10">E1L3A</strain>
    </source>
</reference>
<dbReference type="RefSeq" id="WP_006913676.1">
    <property type="nucleotide sequence ID" value="NZ_AFNV02000005.1"/>
</dbReference>
<dbReference type="eggNOG" id="COG0735">
    <property type="taxonomic scope" value="Bacteria"/>
</dbReference>
<gene>
    <name evidence="9" type="primary">np20</name>
    <name evidence="8" type="synonym">fur</name>
    <name evidence="9" type="ORF">SSPSH_000879</name>
</gene>
<dbReference type="PANTHER" id="PTHR33202:SF6">
    <property type="entry name" value="ZINC UPTAKE REGULATION PROTEIN"/>
    <property type="match status" value="1"/>
</dbReference>
<comment type="cofactor">
    <cofactor evidence="7">
        <name>Zn(2+)</name>
        <dbReference type="ChEBI" id="CHEBI:29105"/>
    </cofactor>
    <text evidence="7">Binds 1 zinc ion per subunit.</text>
</comment>
<dbReference type="Proteomes" id="UP000006242">
    <property type="component" value="Unassembled WGS sequence"/>
</dbReference>
<keyword evidence="4 8" id="KW-0805">Transcription regulation</keyword>
<feature type="binding site" evidence="7">
    <location>
        <position position="117"/>
    </location>
    <ligand>
        <name>Zn(2+)</name>
        <dbReference type="ChEBI" id="CHEBI:29105"/>
    </ligand>
</feature>
<dbReference type="EMBL" id="AFNV02000005">
    <property type="protein sequence ID" value="ERJ20015.1"/>
    <property type="molecule type" value="Genomic_DNA"/>
</dbReference>
<keyword evidence="3 7" id="KW-0862">Zinc</keyword>
<dbReference type="InterPro" id="IPR002481">
    <property type="entry name" value="FUR"/>
</dbReference>
<keyword evidence="2 8" id="KW-0678">Repressor</keyword>
<dbReference type="STRING" id="1033802.SSPSH_000879"/>
<evidence type="ECO:0000256" key="5">
    <source>
        <dbReference type="ARBA" id="ARBA00023125"/>
    </source>
</evidence>
<evidence type="ECO:0000313" key="9">
    <source>
        <dbReference type="EMBL" id="ERJ20015.1"/>
    </source>
</evidence>
<feature type="binding site" evidence="7">
    <location>
        <position position="160"/>
    </location>
    <ligand>
        <name>Zn(2+)</name>
        <dbReference type="ChEBI" id="CHEBI:29105"/>
    </ligand>
</feature>
<dbReference type="GO" id="GO:0000976">
    <property type="term" value="F:transcription cis-regulatory region binding"/>
    <property type="evidence" value="ECO:0007669"/>
    <property type="project" value="TreeGrafter"/>
</dbReference>
<evidence type="ECO:0000256" key="6">
    <source>
        <dbReference type="ARBA" id="ARBA00023163"/>
    </source>
</evidence>